<reference evidence="11" key="2">
    <citation type="submission" date="2025-08" db="UniProtKB">
        <authorList>
            <consortium name="RefSeq"/>
        </authorList>
    </citation>
    <scope>IDENTIFICATION</scope>
    <source>
        <tissue evidence="11">Leaf</tissue>
    </source>
</reference>
<dbReference type="Gene3D" id="3.10.20.90">
    <property type="entry name" value="Phosphatidylinositol 3-kinase Catalytic Subunit, Chain A, domain 1"/>
    <property type="match status" value="1"/>
</dbReference>
<keyword evidence="4 8" id="KW-0805">Transcription regulation</keyword>
<keyword evidence="7 8" id="KW-0927">Auxin signaling pathway</keyword>
<dbReference type="InterPro" id="IPR033389">
    <property type="entry name" value="AUX/IAA_dom"/>
</dbReference>
<evidence type="ECO:0000256" key="3">
    <source>
        <dbReference type="ARBA" id="ARBA00022491"/>
    </source>
</evidence>
<comment type="subcellular location">
    <subcellularLocation>
        <location evidence="1 8">Nucleus</location>
    </subcellularLocation>
</comment>
<evidence type="ECO:0000256" key="4">
    <source>
        <dbReference type="ARBA" id="ARBA00023015"/>
    </source>
</evidence>
<accession>A0ABM0WV76</accession>
<feature type="domain" description="PB1" evidence="9">
    <location>
        <begin position="70"/>
        <end position="163"/>
    </location>
</feature>
<name>A0ABM0WV76_CAMSA</name>
<comment type="similarity">
    <text evidence="2 8">Belongs to the Aux/IAA family.</text>
</comment>
<evidence type="ECO:0000256" key="1">
    <source>
        <dbReference type="ARBA" id="ARBA00004123"/>
    </source>
</evidence>
<evidence type="ECO:0000256" key="5">
    <source>
        <dbReference type="ARBA" id="ARBA00023163"/>
    </source>
</evidence>
<dbReference type="PANTHER" id="PTHR31734">
    <property type="entry name" value="AUXIN-RESPONSIVE PROTEIN IAA17"/>
    <property type="match status" value="1"/>
</dbReference>
<proteinExistence type="inferred from homology"/>
<evidence type="ECO:0000256" key="6">
    <source>
        <dbReference type="ARBA" id="ARBA00023242"/>
    </source>
</evidence>
<dbReference type="GeneID" id="104755876"/>
<evidence type="ECO:0000259" key="9">
    <source>
        <dbReference type="PROSITE" id="PS51745"/>
    </source>
</evidence>
<keyword evidence="5 8" id="KW-0804">Transcription</keyword>
<dbReference type="InterPro" id="IPR053793">
    <property type="entry name" value="PB1-like"/>
</dbReference>
<dbReference type="PANTHER" id="PTHR31734:SF87">
    <property type="entry name" value="AUXIN-RESPONSIVE PROTEIN IAA5"/>
    <property type="match status" value="1"/>
</dbReference>
<reference evidence="10" key="1">
    <citation type="journal article" date="2014" name="Nat. Commun.">
        <title>The emerging biofuel crop Camelina sativa retains a highly undifferentiated hexaploid genome structure.</title>
        <authorList>
            <person name="Kagale S."/>
            <person name="Koh C."/>
            <person name="Nixon J."/>
            <person name="Bollina V."/>
            <person name="Clarke W.E."/>
            <person name="Tuteja R."/>
            <person name="Spillane C."/>
            <person name="Robinson S.J."/>
            <person name="Links M.G."/>
            <person name="Clarke C."/>
            <person name="Higgins E.E."/>
            <person name="Huebert T."/>
            <person name="Sharpe A.G."/>
            <person name="Parkin I.A."/>
        </authorList>
    </citation>
    <scope>NUCLEOTIDE SEQUENCE [LARGE SCALE GENOMIC DNA]</scope>
    <source>
        <strain evidence="10">cv. DH55</strain>
    </source>
</reference>
<comment type="function">
    <text evidence="8">Aux/IAA proteins are short-lived transcriptional factors that function as repressors of early auxin response genes at low auxin concentrations.</text>
</comment>
<dbReference type="Proteomes" id="UP000694864">
    <property type="component" value="Chromosome 17"/>
</dbReference>
<dbReference type="InterPro" id="IPR003311">
    <property type="entry name" value="AUX_IAA"/>
</dbReference>
<keyword evidence="3 8" id="KW-0678">Repressor</keyword>
<evidence type="ECO:0000313" key="11">
    <source>
        <dbReference type="RefSeq" id="XP_010476649.1"/>
    </source>
</evidence>
<evidence type="ECO:0000256" key="2">
    <source>
        <dbReference type="ARBA" id="ARBA00006728"/>
    </source>
</evidence>
<evidence type="ECO:0000313" key="10">
    <source>
        <dbReference type="Proteomes" id="UP000694864"/>
    </source>
</evidence>
<evidence type="ECO:0000256" key="8">
    <source>
        <dbReference type="RuleBase" id="RU004549"/>
    </source>
</evidence>
<keyword evidence="10" id="KW-1185">Reference proteome</keyword>
<evidence type="ECO:0000256" key="7">
    <source>
        <dbReference type="ARBA" id="ARBA00023294"/>
    </source>
</evidence>
<dbReference type="PROSITE" id="PS51745">
    <property type="entry name" value="PB1"/>
    <property type="match status" value="1"/>
</dbReference>
<keyword evidence="6 8" id="KW-0539">Nucleus</keyword>
<protein>
    <recommendedName>
        <fullName evidence="8">Auxin-responsive protein</fullName>
    </recommendedName>
</protein>
<dbReference type="Pfam" id="PF02309">
    <property type="entry name" value="AUX_IAA"/>
    <property type="match status" value="1"/>
</dbReference>
<sequence>MANESSILGLAITELRLGLPGDDTIVSGKKRVSPEVERDLKCEPATKSQVVGWPPICSYRRKNSLEQTKSTYVKVSVDGAAFLRKIDLEMYECYQDLASALQSLFGCSLNFVFMYGNEDDTLKESECVPIYEDRDGDWMLAGDVPWEMFLGSCKRLRIMKRSCNRG</sequence>
<dbReference type="RefSeq" id="XP_010476649.1">
    <property type="nucleotide sequence ID" value="XM_010478347.2"/>
</dbReference>
<dbReference type="SUPFAM" id="SSF54277">
    <property type="entry name" value="CAD &amp; PB1 domains"/>
    <property type="match status" value="1"/>
</dbReference>
<comment type="subunit">
    <text evidence="8">Homodimers and heterodimers.</text>
</comment>
<gene>
    <name evidence="11" type="primary">LOC104755876</name>
</gene>
<organism evidence="10 11">
    <name type="scientific">Camelina sativa</name>
    <name type="common">False flax</name>
    <name type="synonym">Myagrum sativum</name>
    <dbReference type="NCBI Taxonomy" id="90675"/>
    <lineage>
        <taxon>Eukaryota</taxon>
        <taxon>Viridiplantae</taxon>
        <taxon>Streptophyta</taxon>
        <taxon>Embryophyta</taxon>
        <taxon>Tracheophyta</taxon>
        <taxon>Spermatophyta</taxon>
        <taxon>Magnoliopsida</taxon>
        <taxon>eudicotyledons</taxon>
        <taxon>Gunneridae</taxon>
        <taxon>Pentapetalae</taxon>
        <taxon>rosids</taxon>
        <taxon>malvids</taxon>
        <taxon>Brassicales</taxon>
        <taxon>Brassicaceae</taxon>
        <taxon>Camelineae</taxon>
        <taxon>Camelina</taxon>
    </lineage>
</organism>